<dbReference type="Proteomes" id="UP000176253">
    <property type="component" value="Unassembled WGS sequence"/>
</dbReference>
<dbReference type="EMBL" id="MFJM01000007">
    <property type="protein sequence ID" value="OGG19038.1"/>
    <property type="molecule type" value="Genomic_DNA"/>
</dbReference>
<proteinExistence type="predicted"/>
<evidence type="ECO:0000313" key="2">
    <source>
        <dbReference type="Proteomes" id="UP000176253"/>
    </source>
</evidence>
<reference evidence="1 2" key="1">
    <citation type="journal article" date="2016" name="Nat. Commun.">
        <title>Thousands of microbial genomes shed light on interconnected biogeochemical processes in an aquifer system.</title>
        <authorList>
            <person name="Anantharaman K."/>
            <person name="Brown C.T."/>
            <person name="Hug L.A."/>
            <person name="Sharon I."/>
            <person name="Castelle C.J."/>
            <person name="Probst A.J."/>
            <person name="Thomas B.C."/>
            <person name="Singh A."/>
            <person name="Wilkins M.J."/>
            <person name="Karaoz U."/>
            <person name="Brodie E.L."/>
            <person name="Williams K.H."/>
            <person name="Hubbard S.S."/>
            <person name="Banfield J.F."/>
        </authorList>
    </citation>
    <scope>NUCLEOTIDE SEQUENCE [LARGE SCALE GENOMIC DNA]</scope>
</reference>
<dbReference type="AlphaFoldDB" id="A0A1F6A2X4"/>
<dbReference type="STRING" id="1798383.A3D78_06750"/>
<evidence type="ECO:0000313" key="1">
    <source>
        <dbReference type="EMBL" id="OGG19038.1"/>
    </source>
</evidence>
<comment type="caution">
    <text evidence="1">The sequence shown here is derived from an EMBL/GenBank/DDBJ whole genome shotgun (WGS) entry which is preliminary data.</text>
</comment>
<protein>
    <recommendedName>
        <fullName evidence="3">CHAT domain-containing protein</fullName>
    </recommendedName>
</protein>
<name>A0A1F6A2X4_9BACT</name>
<accession>A0A1F6A2X4</accession>
<sequence length="211" mass="24222">MLITRPNHDITTDYLFFWSEDLIKQAQKSGIRVVDLSKKRANKKEFISVLKKIGMKFIVFNGHGDQSTITGYDNEPIIQANDNENLLYAKVVYARSCQSAKYLGKKSISKGCIAYLGYDDDFVFMIEVDKITHPFEDKTAKLFLDPSNYLVLSLFKGHTVYQASQRSKEKYRKTILKLMTSVAKKEDKDLIPFLARDYIHQVCLGDQNATI</sequence>
<organism evidence="1 2">
    <name type="scientific">Candidatus Gottesmanbacteria bacterium RIFCSPHIGHO2_02_FULL_39_14</name>
    <dbReference type="NCBI Taxonomy" id="1798383"/>
    <lineage>
        <taxon>Bacteria</taxon>
        <taxon>Candidatus Gottesmaniibacteriota</taxon>
    </lineage>
</organism>
<gene>
    <name evidence="1" type="ORF">A3D78_06750</name>
</gene>
<evidence type="ECO:0008006" key="3">
    <source>
        <dbReference type="Google" id="ProtNLM"/>
    </source>
</evidence>